<dbReference type="InterPro" id="IPR011008">
    <property type="entry name" value="Dimeric_a/b-barrel"/>
</dbReference>
<accession>A0A830G7I4</accession>
<gene>
    <name evidence="5" type="ORF">GCM10009021_06280</name>
</gene>
<keyword evidence="3" id="KW-0804">Transcription</keyword>
<proteinExistence type="predicted"/>
<comment type="caution">
    <text evidence="5">The sequence shown here is derived from an EMBL/GenBank/DDBJ whole genome shotgun (WGS) entry which is preliminary data.</text>
</comment>
<dbReference type="InterPro" id="IPR019887">
    <property type="entry name" value="Tscrpt_reg_AsnC/Lrp_C"/>
</dbReference>
<dbReference type="InterPro" id="IPR036390">
    <property type="entry name" value="WH_DNA-bd_sf"/>
</dbReference>
<keyword evidence="1" id="KW-0805">Transcription regulation</keyword>
<dbReference type="Pfam" id="PF13412">
    <property type="entry name" value="HTH_24"/>
    <property type="match status" value="1"/>
</dbReference>
<dbReference type="AlphaFoldDB" id="A0A830G7I4"/>
<dbReference type="SMART" id="SM00344">
    <property type="entry name" value="HTH_ASNC"/>
    <property type="match status" value="1"/>
</dbReference>
<dbReference type="OrthoDB" id="183514at2157"/>
<dbReference type="InterPro" id="IPR011991">
    <property type="entry name" value="ArsR-like_HTH"/>
</dbReference>
<dbReference type="PROSITE" id="PS50956">
    <property type="entry name" value="HTH_ASNC_2"/>
    <property type="match status" value="1"/>
</dbReference>
<dbReference type="GO" id="GO:0005829">
    <property type="term" value="C:cytosol"/>
    <property type="evidence" value="ECO:0007669"/>
    <property type="project" value="TreeGrafter"/>
</dbReference>
<dbReference type="RefSeq" id="WP_188877068.1">
    <property type="nucleotide sequence ID" value="NZ_BMOQ01000002.1"/>
</dbReference>
<dbReference type="Gene3D" id="1.10.10.10">
    <property type="entry name" value="Winged helix-like DNA-binding domain superfamily/Winged helix DNA-binding domain"/>
    <property type="match status" value="1"/>
</dbReference>
<dbReference type="InterPro" id="IPR019888">
    <property type="entry name" value="Tscrpt_reg_AsnC-like"/>
</dbReference>
<evidence type="ECO:0000313" key="6">
    <source>
        <dbReference type="Proteomes" id="UP000608850"/>
    </source>
</evidence>
<protein>
    <submittedName>
        <fullName evidence="5">Transcriptional regulator</fullName>
    </submittedName>
</protein>
<evidence type="ECO:0000256" key="2">
    <source>
        <dbReference type="ARBA" id="ARBA00023125"/>
    </source>
</evidence>
<dbReference type="SUPFAM" id="SSF54909">
    <property type="entry name" value="Dimeric alpha+beta barrel"/>
    <property type="match status" value="1"/>
</dbReference>
<name>A0A830G7I4_9EURY</name>
<dbReference type="EMBL" id="BMOQ01000002">
    <property type="protein sequence ID" value="GGN09459.1"/>
    <property type="molecule type" value="Genomic_DNA"/>
</dbReference>
<dbReference type="Gene3D" id="3.30.70.920">
    <property type="match status" value="1"/>
</dbReference>
<reference evidence="5 6" key="1">
    <citation type="journal article" date="2019" name="Int. J. Syst. Evol. Microbiol.">
        <title>The Global Catalogue of Microorganisms (GCM) 10K type strain sequencing project: providing services to taxonomists for standard genome sequencing and annotation.</title>
        <authorList>
            <consortium name="The Broad Institute Genomics Platform"/>
            <consortium name="The Broad Institute Genome Sequencing Center for Infectious Disease"/>
            <person name="Wu L."/>
            <person name="Ma J."/>
        </authorList>
    </citation>
    <scope>NUCLEOTIDE SEQUENCE [LARGE SCALE GENOMIC DNA]</scope>
    <source>
        <strain evidence="5 6">JCM 16331</strain>
    </source>
</reference>
<dbReference type="GO" id="GO:0043565">
    <property type="term" value="F:sequence-specific DNA binding"/>
    <property type="evidence" value="ECO:0007669"/>
    <property type="project" value="InterPro"/>
</dbReference>
<keyword evidence="6" id="KW-1185">Reference proteome</keyword>
<evidence type="ECO:0000256" key="1">
    <source>
        <dbReference type="ARBA" id="ARBA00023015"/>
    </source>
</evidence>
<dbReference type="Pfam" id="PF01037">
    <property type="entry name" value="AsnC_trans_reg"/>
    <property type="match status" value="1"/>
</dbReference>
<dbReference type="InterPro" id="IPR000485">
    <property type="entry name" value="AsnC-type_HTH_dom"/>
</dbReference>
<dbReference type="PANTHER" id="PTHR30154:SF34">
    <property type="entry name" value="TRANSCRIPTIONAL REGULATOR AZLB"/>
    <property type="match status" value="1"/>
</dbReference>
<feature type="domain" description="HTH asnC-type" evidence="4">
    <location>
        <begin position="6"/>
        <end position="67"/>
    </location>
</feature>
<dbReference type="GO" id="GO:0043200">
    <property type="term" value="P:response to amino acid"/>
    <property type="evidence" value="ECO:0007669"/>
    <property type="project" value="TreeGrafter"/>
</dbReference>
<dbReference type="InterPro" id="IPR036388">
    <property type="entry name" value="WH-like_DNA-bd_sf"/>
</dbReference>
<evidence type="ECO:0000256" key="3">
    <source>
        <dbReference type="ARBA" id="ARBA00023163"/>
    </source>
</evidence>
<evidence type="ECO:0000259" key="4">
    <source>
        <dbReference type="PROSITE" id="PS50956"/>
    </source>
</evidence>
<dbReference type="CDD" id="cd00090">
    <property type="entry name" value="HTH_ARSR"/>
    <property type="match status" value="1"/>
</dbReference>
<sequence>MSEPDLDEKDVRILGAIAKLGTGSPEKLAAETGIPKSTVHYRLDALRERGVITNDVFDIDLEAFGLNLTVITEVRADYEEGYHDEVGRKLAEIPGASKIYFMMGDTDFIVVSQLANRGMVEDLVSRFEAIDEVRRTSSKFVIKTLKDDPRPIDGYDPDELVGEL</sequence>
<dbReference type="Proteomes" id="UP000608850">
    <property type="component" value="Unassembled WGS sequence"/>
</dbReference>
<dbReference type="PANTHER" id="PTHR30154">
    <property type="entry name" value="LEUCINE-RESPONSIVE REGULATORY PROTEIN"/>
    <property type="match status" value="1"/>
</dbReference>
<keyword evidence="2" id="KW-0238">DNA-binding</keyword>
<evidence type="ECO:0000313" key="5">
    <source>
        <dbReference type="EMBL" id="GGN09459.1"/>
    </source>
</evidence>
<organism evidence="5 6">
    <name type="scientific">Halarchaeum nitratireducens</name>
    <dbReference type="NCBI Taxonomy" id="489913"/>
    <lineage>
        <taxon>Archaea</taxon>
        <taxon>Methanobacteriati</taxon>
        <taxon>Methanobacteriota</taxon>
        <taxon>Stenosarchaea group</taxon>
        <taxon>Halobacteria</taxon>
        <taxon>Halobacteriales</taxon>
        <taxon>Halobacteriaceae</taxon>
    </lineage>
</organism>
<dbReference type="SUPFAM" id="SSF46785">
    <property type="entry name" value="Winged helix' DNA-binding domain"/>
    <property type="match status" value="1"/>
</dbReference>